<dbReference type="PANTHER" id="PTHR30614">
    <property type="entry name" value="MEMBRANE COMPONENT OF AMINO ACID ABC TRANSPORTER"/>
    <property type="match status" value="1"/>
</dbReference>
<evidence type="ECO:0000256" key="1">
    <source>
        <dbReference type="ARBA" id="ARBA00004651"/>
    </source>
</evidence>
<accession>A0ABY8QVB3</accession>
<dbReference type="Proteomes" id="UP001209083">
    <property type="component" value="Chromosome"/>
</dbReference>
<evidence type="ECO:0000256" key="6">
    <source>
        <dbReference type="ARBA" id="ARBA00022970"/>
    </source>
</evidence>
<comment type="subcellular location">
    <subcellularLocation>
        <location evidence="1">Cell membrane</location>
        <topology evidence="1">Multi-pass membrane protein</topology>
    </subcellularLocation>
</comment>
<comment type="similarity">
    <text evidence="2">Belongs to the binding-protein-dependent transport system permease family. HisMQ subfamily.</text>
</comment>
<feature type="transmembrane region" description="Helical" evidence="9">
    <location>
        <begin position="186"/>
        <end position="205"/>
    </location>
</feature>
<proteinExistence type="inferred from homology"/>
<dbReference type="PANTHER" id="PTHR30614:SF37">
    <property type="entry name" value="AMINO-ACID ABC TRANSPORTER PERMEASE PROTEIN YHDX-RELATED"/>
    <property type="match status" value="1"/>
</dbReference>
<feature type="transmembrane region" description="Helical" evidence="9">
    <location>
        <begin position="88"/>
        <end position="108"/>
    </location>
</feature>
<organism evidence="11 12">
    <name type="scientific">Saxibacter everestensis</name>
    <dbReference type="NCBI Taxonomy" id="2909229"/>
    <lineage>
        <taxon>Bacteria</taxon>
        <taxon>Bacillati</taxon>
        <taxon>Actinomycetota</taxon>
        <taxon>Actinomycetes</taxon>
        <taxon>Micrococcales</taxon>
        <taxon>Brevibacteriaceae</taxon>
        <taxon>Saxibacter</taxon>
    </lineage>
</organism>
<protein>
    <submittedName>
        <fullName evidence="11">Amino acid ABC transporter permease</fullName>
    </submittedName>
</protein>
<evidence type="ECO:0000259" key="10">
    <source>
        <dbReference type="Pfam" id="PF00528"/>
    </source>
</evidence>
<evidence type="ECO:0000313" key="12">
    <source>
        <dbReference type="Proteomes" id="UP001209083"/>
    </source>
</evidence>
<gene>
    <name evidence="11" type="ORF">LWF01_04125</name>
</gene>
<evidence type="ECO:0000256" key="7">
    <source>
        <dbReference type="ARBA" id="ARBA00022989"/>
    </source>
</evidence>
<sequence length="220" mass="23637">METSDLVALFASGFWGTIKLAFLTLIGSLIFGTVLAAMRVSPTPILRGAATAYINLVRNTPLTLVMFFCAFGLPYLDIRFGESTSTRAFYYAVLALTAYTSCFIAEAIRSGIATIAVGQAEASRAIGLTFGQSLRFIILPQAIRTVIPPLGNQIIAMVKNTSIASGFNNQELISAMKNTIEFRADIVIPVLCATAAAYLILSLGLGQVFRVLERKAAIVR</sequence>
<keyword evidence="5 9" id="KW-0812">Transmembrane</keyword>
<name>A0ABY8QVB3_9MICO</name>
<evidence type="ECO:0000256" key="4">
    <source>
        <dbReference type="ARBA" id="ARBA00022475"/>
    </source>
</evidence>
<dbReference type="SUPFAM" id="SSF161098">
    <property type="entry name" value="MetI-like"/>
    <property type="match status" value="1"/>
</dbReference>
<evidence type="ECO:0000256" key="5">
    <source>
        <dbReference type="ARBA" id="ARBA00022692"/>
    </source>
</evidence>
<dbReference type="Pfam" id="PF00528">
    <property type="entry name" value="BPD_transp_1"/>
    <property type="match status" value="1"/>
</dbReference>
<dbReference type="EMBL" id="CP090958">
    <property type="protein sequence ID" value="WGW12967.1"/>
    <property type="molecule type" value="Genomic_DNA"/>
</dbReference>
<feature type="transmembrane region" description="Helical" evidence="9">
    <location>
        <begin position="20"/>
        <end position="40"/>
    </location>
</feature>
<reference evidence="11 12" key="1">
    <citation type="submission" date="2023-05" db="EMBL/GenBank/DDBJ databases">
        <title>Lithophilousrod everest ZFBP1038 complete genpme.</title>
        <authorList>
            <person name="Tian M."/>
        </authorList>
    </citation>
    <scope>NUCLEOTIDE SEQUENCE [LARGE SCALE GENOMIC DNA]</scope>
    <source>
        <strain evidence="11 12">ZFBP1038</strain>
    </source>
</reference>
<dbReference type="InterPro" id="IPR043429">
    <property type="entry name" value="ArtM/GltK/GlnP/TcyL/YhdX-like"/>
</dbReference>
<dbReference type="InterPro" id="IPR010065">
    <property type="entry name" value="AA_ABC_transptr_permease_3TM"/>
</dbReference>
<dbReference type="NCBIfam" id="TIGR01726">
    <property type="entry name" value="HEQRo_perm_3TM"/>
    <property type="match status" value="1"/>
</dbReference>
<keyword evidence="3" id="KW-0813">Transport</keyword>
<feature type="domain" description="ABC transmembrane type-1" evidence="10">
    <location>
        <begin position="29"/>
        <end position="215"/>
    </location>
</feature>
<evidence type="ECO:0000313" key="11">
    <source>
        <dbReference type="EMBL" id="WGW12967.1"/>
    </source>
</evidence>
<keyword evidence="4" id="KW-1003">Cell membrane</keyword>
<keyword evidence="6" id="KW-0029">Amino-acid transport</keyword>
<evidence type="ECO:0000256" key="2">
    <source>
        <dbReference type="ARBA" id="ARBA00010072"/>
    </source>
</evidence>
<dbReference type="InterPro" id="IPR035906">
    <property type="entry name" value="MetI-like_sf"/>
</dbReference>
<dbReference type="InterPro" id="IPR000515">
    <property type="entry name" value="MetI-like"/>
</dbReference>
<keyword evidence="12" id="KW-1185">Reference proteome</keyword>
<dbReference type="CDD" id="cd06261">
    <property type="entry name" value="TM_PBP2"/>
    <property type="match status" value="1"/>
</dbReference>
<evidence type="ECO:0000256" key="3">
    <source>
        <dbReference type="ARBA" id="ARBA00022448"/>
    </source>
</evidence>
<dbReference type="RefSeq" id="WP_349639775.1">
    <property type="nucleotide sequence ID" value="NZ_CP090958.1"/>
</dbReference>
<feature type="transmembrane region" description="Helical" evidence="9">
    <location>
        <begin position="52"/>
        <end position="76"/>
    </location>
</feature>
<keyword evidence="7 9" id="KW-1133">Transmembrane helix</keyword>
<evidence type="ECO:0000256" key="8">
    <source>
        <dbReference type="ARBA" id="ARBA00023136"/>
    </source>
</evidence>
<keyword evidence="8 9" id="KW-0472">Membrane</keyword>
<dbReference type="Gene3D" id="1.10.3720.10">
    <property type="entry name" value="MetI-like"/>
    <property type="match status" value="1"/>
</dbReference>
<evidence type="ECO:0000256" key="9">
    <source>
        <dbReference type="SAM" id="Phobius"/>
    </source>
</evidence>